<evidence type="ECO:0000313" key="2">
    <source>
        <dbReference type="EMBL" id="QGK69371.1"/>
    </source>
</evidence>
<dbReference type="GO" id="GO:0006402">
    <property type="term" value="P:mRNA catabolic process"/>
    <property type="evidence" value="ECO:0007669"/>
    <property type="project" value="TreeGrafter"/>
</dbReference>
<name>A0A5Q3Q426_9PSEU</name>
<dbReference type="AlphaFoldDB" id="A0A5Q3Q426"/>
<dbReference type="InterPro" id="IPR001900">
    <property type="entry name" value="RNase_II/R"/>
</dbReference>
<dbReference type="RefSeq" id="WP_154075967.1">
    <property type="nucleotide sequence ID" value="NZ_CP045929.1"/>
</dbReference>
<proteinExistence type="predicted"/>
<organism evidence="2 3">
    <name type="scientific">Allosaccharopolyspora coralli</name>
    <dbReference type="NCBI Taxonomy" id="2665642"/>
    <lineage>
        <taxon>Bacteria</taxon>
        <taxon>Bacillati</taxon>
        <taxon>Actinomycetota</taxon>
        <taxon>Actinomycetes</taxon>
        <taxon>Pseudonocardiales</taxon>
        <taxon>Pseudonocardiaceae</taxon>
        <taxon>Allosaccharopolyspora</taxon>
    </lineage>
</organism>
<dbReference type="KEGG" id="sace:GIY23_07375"/>
<dbReference type="Pfam" id="PF00773">
    <property type="entry name" value="RNB"/>
    <property type="match status" value="1"/>
</dbReference>
<evidence type="ECO:0000313" key="3">
    <source>
        <dbReference type="Proteomes" id="UP000371041"/>
    </source>
</evidence>
<reference evidence="3" key="1">
    <citation type="submission" date="2019-11" db="EMBL/GenBank/DDBJ databases">
        <title>The complete genome sequence of Saccharopolyspora sp. E2A.</title>
        <authorList>
            <person name="Zhang G."/>
        </authorList>
    </citation>
    <scope>NUCLEOTIDE SEQUENCE [LARGE SCALE GENOMIC DNA]</scope>
    <source>
        <strain evidence="3">E2A</strain>
    </source>
</reference>
<dbReference type="GO" id="GO:0005829">
    <property type="term" value="C:cytosol"/>
    <property type="evidence" value="ECO:0007669"/>
    <property type="project" value="TreeGrafter"/>
</dbReference>
<dbReference type="Pfam" id="PF18614">
    <property type="entry name" value="RNase_II_C_S1"/>
    <property type="match status" value="1"/>
</dbReference>
<accession>A0A5Q3Q426</accession>
<dbReference type="InterPro" id="IPR040596">
    <property type="entry name" value="RNase_II_C_S1"/>
</dbReference>
<keyword evidence="3" id="KW-1185">Reference proteome</keyword>
<dbReference type="PANTHER" id="PTHR23355:SF9">
    <property type="entry name" value="DIS3-LIKE EXONUCLEASE 2"/>
    <property type="match status" value="1"/>
</dbReference>
<dbReference type="InterPro" id="IPR012340">
    <property type="entry name" value="NA-bd_OB-fold"/>
</dbReference>
<sequence length="493" mass="52228">MATARTTSVGSGVVAAGHGGPSGPRRVGVGLDFSAVRAEFGLPQDFPAAALTEAERAVAEPTLMTGLRVDHTALPLVTVDPLGSKDLDQAVLVQCRGGGFRVWYAIADVAAFVRPGGPLDQEVRRRGQTLYLPDGAVPLHPTLLSEGAASLLPDQVRPAVLWTIDLDREGAIASWDVHRSWVRSVAQLDYETVQRDMETDAAHPSIALLPEVGRLRRAQAAGRGAIELGVPEQQIVADDARGWRLLLRPRTLLEEWNAEISLLTGMCAAEMMLESGVGVLRTVPGPDDESVAALRASAAELGVEWSEDDQAAEVLAALDPTRPEAMALHVSATRLLRGAGYTAFDDGAPDRAHHAGIGAAYAHVTAPLRRLVDRYGTKVCLAVCSGRDIPEWVHEALPQLPSAMGVSDRTAAQVDRACLQLAEAWALAGRVGEVFEATVLRAGTGDEPVGEVFVADPPVLARCTGVGASQGRRLSVRLVEADVARRTVSFQAA</sequence>
<dbReference type="SUPFAM" id="SSF50249">
    <property type="entry name" value="Nucleic acid-binding proteins"/>
    <property type="match status" value="1"/>
</dbReference>
<evidence type="ECO:0000259" key="1">
    <source>
        <dbReference type="SMART" id="SM00955"/>
    </source>
</evidence>
<dbReference type="EMBL" id="CP045929">
    <property type="protein sequence ID" value="QGK69371.1"/>
    <property type="molecule type" value="Genomic_DNA"/>
</dbReference>
<dbReference type="GO" id="GO:0004540">
    <property type="term" value="F:RNA nuclease activity"/>
    <property type="evidence" value="ECO:0007669"/>
    <property type="project" value="InterPro"/>
</dbReference>
<dbReference type="SMART" id="SM00955">
    <property type="entry name" value="RNB"/>
    <property type="match status" value="1"/>
</dbReference>
<feature type="domain" description="RNB" evidence="1">
    <location>
        <begin position="68"/>
        <end position="386"/>
    </location>
</feature>
<dbReference type="PANTHER" id="PTHR23355">
    <property type="entry name" value="RIBONUCLEASE"/>
    <property type="match status" value="1"/>
</dbReference>
<dbReference type="Proteomes" id="UP000371041">
    <property type="component" value="Chromosome"/>
</dbReference>
<dbReference type="GO" id="GO:0003723">
    <property type="term" value="F:RNA binding"/>
    <property type="evidence" value="ECO:0007669"/>
    <property type="project" value="InterPro"/>
</dbReference>
<gene>
    <name evidence="2" type="ORF">GIY23_07375</name>
</gene>
<protein>
    <submittedName>
        <fullName evidence="2">RNB domain-containing ribonuclease</fullName>
    </submittedName>
</protein>
<dbReference type="InterPro" id="IPR050180">
    <property type="entry name" value="RNR_Ribonuclease"/>
</dbReference>